<dbReference type="AlphaFoldDB" id="A0A2P2Q3E7"/>
<sequence length="70" mass="8027">MSAKQNIKAGNILHETDNLECSIRSNLHFIHQSKRPKLQRLIHKSSHCNENYKCTNDQGINKSIIIMLLG</sequence>
<reference evidence="1" key="1">
    <citation type="submission" date="2018-02" db="EMBL/GenBank/DDBJ databases">
        <title>Rhizophora mucronata_Transcriptome.</title>
        <authorList>
            <person name="Meera S.P."/>
            <person name="Sreeshan A."/>
            <person name="Augustine A."/>
        </authorList>
    </citation>
    <scope>NUCLEOTIDE SEQUENCE</scope>
    <source>
        <tissue evidence="1">Leaf</tissue>
    </source>
</reference>
<evidence type="ECO:0000313" key="1">
    <source>
        <dbReference type="EMBL" id="MBX61439.1"/>
    </source>
</evidence>
<protein>
    <submittedName>
        <fullName evidence="1">Uncharacterized protein</fullName>
    </submittedName>
</protein>
<organism evidence="1">
    <name type="scientific">Rhizophora mucronata</name>
    <name type="common">Asiatic mangrove</name>
    <dbReference type="NCBI Taxonomy" id="61149"/>
    <lineage>
        <taxon>Eukaryota</taxon>
        <taxon>Viridiplantae</taxon>
        <taxon>Streptophyta</taxon>
        <taxon>Embryophyta</taxon>
        <taxon>Tracheophyta</taxon>
        <taxon>Spermatophyta</taxon>
        <taxon>Magnoliopsida</taxon>
        <taxon>eudicotyledons</taxon>
        <taxon>Gunneridae</taxon>
        <taxon>Pentapetalae</taxon>
        <taxon>rosids</taxon>
        <taxon>fabids</taxon>
        <taxon>Malpighiales</taxon>
        <taxon>Rhizophoraceae</taxon>
        <taxon>Rhizophora</taxon>
    </lineage>
</organism>
<accession>A0A2P2Q3E7</accession>
<name>A0A2P2Q3E7_RHIMU</name>
<dbReference type="EMBL" id="GGEC01080955">
    <property type="protein sequence ID" value="MBX61439.1"/>
    <property type="molecule type" value="Transcribed_RNA"/>
</dbReference>
<proteinExistence type="predicted"/>